<accession>A0A397VTK1</accession>
<dbReference type="OrthoDB" id="2442740at2759"/>
<organism evidence="2 3">
    <name type="scientific">Gigaspora rosea</name>
    <dbReference type="NCBI Taxonomy" id="44941"/>
    <lineage>
        <taxon>Eukaryota</taxon>
        <taxon>Fungi</taxon>
        <taxon>Fungi incertae sedis</taxon>
        <taxon>Mucoromycota</taxon>
        <taxon>Glomeromycotina</taxon>
        <taxon>Glomeromycetes</taxon>
        <taxon>Diversisporales</taxon>
        <taxon>Gigasporaceae</taxon>
        <taxon>Gigaspora</taxon>
    </lineage>
</organism>
<evidence type="ECO:0000313" key="2">
    <source>
        <dbReference type="EMBL" id="RIB25258.1"/>
    </source>
</evidence>
<dbReference type="EMBL" id="QKWP01000181">
    <property type="protein sequence ID" value="RIB25258.1"/>
    <property type="molecule type" value="Genomic_DNA"/>
</dbReference>
<protein>
    <submittedName>
        <fullName evidence="2">Uncharacterized protein</fullName>
    </submittedName>
</protein>
<proteinExistence type="predicted"/>
<feature type="compositionally biased region" description="Polar residues" evidence="1">
    <location>
        <begin position="8"/>
        <end position="21"/>
    </location>
</feature>
<comment type="caution">
    <text evidence="2">The sequence shown here is derived from an EMBL/GenBank/DDBJ whole genome shotgun (WGS) entry which is preliminary data.</text>
</comment>
<evidence type="ECO:0000313" key="3">
    <source>
        <dbReference type="Proteomes" id="UP000266673"/>
    </source>
</evidence>
<gene>
    <name evidence="2" type="ORF">C2G38_2166358</name>
</gene>
<keyword evidence="3" id="KW-1185">Reference proteome</keyword>
<feature type="region of interest" description="Disordered" evidence="1">
    <location>
        <begin position="1"/>
        <end position="21"/>
    </location>
</feature>
<name>A0A397VTK1_9GLOM</name>
<evidence type="ECO:0000256" key="1">
    <source>
        <dbReference type="SAM" id="MobiDB-lite"/>
    </source>
</evidence>
<sequence length="385" mass="44988">MPKDDQNSRNSLPLSESEMTSLPQKKNNLRAILAALRKVYAFIQLPKECFTVLEPLPENPQDLVNKPRLPSDTKKIITESRYNFLIEDKEEAKQFVREISTRYSFILSLLSNIIVINLTKKPELPWDSRKVKDVNLTIPITSTKQLVNTSMSKDNTGNNTDRINKRNYEWTSDQQPMGMTETEIVELSNHKLYLTNPYYNAYIAKTMKQQQISRNQGPNTTKKNEEISEVGRMDIRITLEKSDTEEEVRRKLKSLKGSQKAIYKAKKLENKFAYKQNIEKRIERRYKDFIVNTKKMINKSRPNIIQRMKKHEKPGRSSWYDGIEKKIKIEKLKGIVKEASTRKAMGPQAVSNKMIKRIGKKSGYKTRDLKRLLRVTKNTEKLKMK</sequence>
<dbReference type="AlphaFoldDB" id="A0A397VTK1"/>
<reference evidence="2 3" key="1">
    <citation type="submission" date="2018-06" db="EMBL/GenBank/DDBJ databases">
        <title>Comparative genomics reveals the genomic features of Rhizophagus irregularis, R. cerebriforme, R. diaphanum and Gigaspora rosea, and their symbiotic lifestyle signature.</title>
        <authorList>
            <person name="Morin E."/>
            <person name="San Clemente H."/>
            <person name="Chen E.C.H."/>
            <person name="De La Providencia I."/>
            <person name="Hainaut M."/>
            <person name="Kuo A."/>
            <person name="Kohler A."/>
            <person name="Murat C."/>
            <person name="Tang N."/>
            <person name="Roy S."/>
            <person name="Loubradou J."/>
            <person name="Henrissat B."/>
            <person name="Grigoriev I.V."/>
            <person name="Corradi N."/>
            <person name="Roux C."/>
            <person name="Martin F.M."/>
        </authorList>
    </citation>
    <scope>NUCLEOTIDE SEQUENCE [LARGE SCALE GENOMIC DNA]</scope>
    <source>
        <strain evidence="2 3">DAOM 194757</strain>
    </source>
</reference>
<dbReference type="Proteomes" id="UP000266673">
    <property type="component" value="Unassembled WGS sequence"/>
</dbReference>